<accession>A0A0E9S186</accession>
<reference evidence="1" key="1">
    <citation type="submission" date="2014-11" db="EMBL/GenBank/DDBJ databases">
        <authorList>
            <person name="Amaro Gonzalez C."/>
        </authorList>
    </citation>
    <scope>NUCLEOTIDE SEQUENCE</scope>
</reference>
<dbReference type="EMBL" id="GBXM01074319">
    <property type="protein sequence ID" value="JAH34258.1"/>
    <property type="molecule type" value="Transcribed_RNA"/>
</dbReference>
<organism evidence="1">
    <name type="scientific">Anguilla anguilla</name>
    <name type="common">European freshwater eel</name>
    <name type="synonym">Muraena anguilla</name>
    <dbReference type="NCBI Taxonomy" id="7936"/>
    <lineage>
        <taxon>Eukaryota</taxon>
        <taxon>Metazoa</taxon>
        <taxon>Chordata</taxon>
        <taxon>Craniata</taxon>
        <taxon>Vertebrata</taxon>
        <taxon>Euteleostomi</taxon>
        <taxon>Actinopterygii</taxon>
        <taxon>Neopterygii</taxon>
        <taxon>Teleostei</taxon>
        <taxon>Anguilliformes</taxon>
        <taxon>Anguillidae</taxon>
        <taxon>Anguilla</taxon>
    </lineage>
</organism>
<protein>
    <submittedName>
        <fullName evidence="1">Uncharacterized protein</fullName>
    </submittedName>
</protein>
<evidence type="ECO:0000313" key="1">
    <source>
        <dbReference type="EMBL" id="JAH34258.1"/>
    </source>
</evidence>
<sequence>MRKMPTINRIAFFFNKMQ</sequence>
<dbReference type="AlphaFoldDB" id="A0A0E9S186"/>
<name>A0A0E9S186_ANGAN</name>
<proteinExistence type="predicted"/>
<reference evidence="1" key="2">
    <citation type="journal article" date="2015" name="Fish Shellfish Immunol.">
        <title>Early steps in the European eel (Anguilla anguilla)-Vibrio vulnificus interaction in the gills: Role of the RtxA13 toxin.</title>
        <authorList>
            <person name="Callol A."/>
            <person name="Pajuelo D."/>
            <person name="Ebbesson L."/>
            <person name="Teles M."/>
            <person name="MacKenzie S."/>
            <person name="Amaro C."/>
        </authorList>
    </citation>
    <scope>NUCLEOTIDE SEQUENCE</scope>
</reference>